<reference evidence="3 4" key="1">
    <citation type="journal article" date="2009" name="Stand. Genomic Sci.">
        <title>Complete genome sequence of Actinosynnema mirum type strain (101).</title>
        <authorList>
            <person name="Land M."/>
            <person name="Lapidus A."/>
            <person name="Mayilraj S."/>
            <person name="Chen F."/>
            <person name="Copeland A."/>
            <person name="Del Rio T.G."/>
            <person name="Nolan M."/>
            <person name="Lucas S."/>
            <person name="Tice H."/>
            <person name="Cheng J.F."/>
            <person name="Chertkov O."/>
            <person name="Bruce D."/>
            <person name="Goodwin L."/>
            <person name="Pitluck S."/>
            <person name="Rohde M."/>
            <person name="Goker M."/>
            <person name="Pati A."/>
            <person name="Ivanova N."/>
            <person name="Mavromatis K."/>
            <person name="Chen A."/>
            <person name="Palaniappan K."/>
            <person name="Hauser L."/>
            <person name="Chang Y.J."/>
            <person name="Jeffries C.C."/>
            <person name="Brettin T."/>
            <person name="Detter J.C."/>
            <person name="Han C."/>
            <person name="Chain P."/>
            <person name="Tindall B.J."/>
            <person name="Bristow J."/>
            <person name="Eisen J.A."/>
            <person name="Markowitz V."/>
            <person name="Hugenholtz P."/>
            <person name="Kyrpides N.C."/>
            <person name="Klenk H.P."/>
        </authorList>
    </citation>
    <scope>NUCLEOTIDE SEQUENCE [LARGE SCALE GENOMIC DNA]</scope>
    <source>
        <strain evidence="4">ATCC 29888 / DSM 43827 / JCM 3225 / NBRC 14064 / NCIMB 13271 / NRRL B-12336 / IMRU 3971 / 101</strain>
    </source>
</reference>
<dbReference type="InterPro" id="IPR007803">
    <property type="entry name" value="Asp/Arg/Pro-Hydrxlase"/>
</dbReference>
<keyword evidence="4" id="KW-1185">Reference proteome</keyword>
<dbReference type="Gene3D" id="3.90.550.10">
    <property type="entry name" value="Spore Coat Polysaccharide Biosynthesis Protein SpsA, Chain A"/>
    <property type="match status" value="1"/>
</dbReference>
<dbReference type="HOGENOM" id="CLU_473833_0_0_11"/>
<dbReference type="CDD" id="cd00761">
    <property type="entry name" value="Glyco_tranf_GTA_type"/>
    <property type="match status" value="1"/>
</dbReference>
<dbReference type="KEGG" id="ami:Amir_3677"/>
<dbReference type="InterPro" id="IPR027443">
    <property type="entry name" value="IPNS-like_sf"/>
</dbReference>
<dbReference type="Proteomes" id="UP000002213">
    <property type="component" value="Chromosome"/>
</dbReference>
<dbReference type="eggNOG" id="COG1216">
    <property type="taxonomic scope" value="Bacteria"/>
</dbReference>
<dbReference type="Gene3D" id="2.60.120.330">
    <property type="entry name" value="B-lactam Antibiotic, Isopenicillin N Synthase, Chain"/>
    <property type="match status" value="1"/>
</dbReference>
<evidence type="ECO:0000313" key="3">
    <source>
        <dbReference type="EMBL" id="ACU37561.1"/>
    </source>
</evidence>
<dbReference type="EMBL" id="CP001630">
    <property type="protein sequence ID" value="ACU37561.1"/>
    <property type="molecule type" value="Genomic_DNA"/>
</dbReference>
<protein>
    <submittedName>
        <fullName evidence="3">Aspartyl/Asparaginyl beta-hydroxylase</fullName>
    </submittedName>
</protein>
<proteinExistence type="predicted"/>
<sequence>MKRERSRTVAGVLDLTRLLLGHFRRYRDARLQDVVTAALREGEAGRGWVISVLNGSIRVRQRLAYALRLEPRRWWTRLTFPARVATAGVPAASLSLLCPTRNRVGNLSEFLRSAHRTAAAPGRVEVLCYVDEDDPALPEYRELFAHAGRRFAGFARCVLHVGPPIGVAAAWNHLAERATGDFLMMANDDQLYVDHGWDVALDQRAAELTALHEDAVLCLYFDAAQYPDGGRDFPIVSRPWYETLGYFVPTIFQQWEVEQWVFDLAERSGRLFAVSGVFVEHRHYQDYKATFDQTYQRHRMTRDKSFADHALFLRTEPERVAETAKLAARVARGRPGPVGLTGPSGHRVRERYRALIDELHAAARHEAAAQCAELAVCQGLWASPLHRPVDYHADLPVVAGREADDLWFTAHLADRRRAIADELGAAFASPGGDDAHGGAAALVLYRDGAWTAAASAAPVTRAALDDIPEALLLPDAVVELWALPASSRSAPACGPSNAFLRVEFGAVVTAGVGIRIGDDTRSLPEGGCLVFDDGLERERWNRGEGTSVLLGFRVPRPDGSTPSRPVPRRAAQARR</sequence>
<gene>
    <name evidence="3" type="ordered locus">Amir_3677</name>
</gene>
<evidence type="ECO:0000259" key="2">
    <source>
        <dbReference type="Pfam" id="PF05118"/>
    </source>
</evidence>
<feature type="region of interest" description="Disordered" evidence="1">
    <location>
        <begin position="551"/>
        <end position="575"/>
    </location>
</feature>
<dbReference type="AlphaFoldDB" id="C6WBZ4"/>
<accession>C6WBZ4</accession>
<dbReference type="SUPFAM" id="SSF53448">
    <property type="entry name" value="Nucleotide-diphospho-sugar transferases"/>
    <property type="match status" value="1"/>
</dbReference>
<evidence type="ECO:0000313" key="4">
    <source>
        <dbReference type="Proteomes" id="UP000002213"/>
    </source>
</evidence>
<feature type="domain" description="Aspartyl/asparaginy/proline hydroxylase" evidence="2">
    <location>
        <begin position="441"/>
        <end position="557"/>
    </location>
</feature>
<name>C6WBZ4_ACTMD</name>
<organism evidence="3 4">
    <name type="scientific">Actinosynnema mirum (strain ATCC 29888 / DSM 43827 / JCM 3225 / NBRC 14064 / NCIMB 13271 / NRRL B-12336 / IMRU 3971 / 101)</name>
    <dbReference type="NCBI Taxonomy" id="446462"/>
    <lineage>
        <taxon>Bacteria</taxon>
        <taxon>Bacillati</taxon>
        <taxon>Actinomycetota</taxon>
        <taxon>Actinomycetes</taxon>
        <taxon>Pseudonocardiales</taxon>
        <taxon>Pseudonocardiaceae</taxon>
        <taxon>Actinosynnema</taxon>
    </lineage>
</organism>
<dbReference type="STRING" id="446462.Amir_3677"/>
<dbReference type="Pfam" id="PF05118">
    <property type="entry name" value="Asp_Arg_Hydrox"/>
    <property type="match status" value="1"/>
</dbReference>
<evidence type="ECO:0000256" key="1">
    <source>
        <dbReference type="SAM" id="MobiDB-lite"/>
    </source>
</evidence>
<dbReference type="InterPro" id="IPR029044">
    <property type="entry name" value="Nucleotide-diphossugar_trans"/>
</dbReference>